<organism evidence="2">
    <name type="scientific">Anguilla anguilla</name>
    <name type="common">European freshwater eel</name>
    <name type="synonym">Muraena anguilla</name>
    <dbReference type="NCBI Taxonomy" id="7936"/>
    <lineage>
        <taxon>Eukaryota</taxon>
        <taxon>Metazoa</taxon>
        <taxon>Chordata</taxon>
        <taxon>Craniata</taxon>
        <taxon>Vertebrata</taxon>
        <taxon>Euteleostomi</taxon>
        <taxon>Actinopterygii</taxon>
        <taxon>Neopterygii</taxon>
        <taxon>Teleostei</taxon>
        <taxon>Anguilliformes</taxon>
        <taxon>Anguillidae</taxon>
        <taxon>Anguilla</taxon>
    </lineage>
</organism>
<accession>A0A0E9WQY7</accession>
<sequence length="130" mass="14903">MCSRFSRGEKQGPLWCLSPMRPVFVLFVTGCSPPFFRSFSPFSLILSSSLSACEARGYGEALCARNLLMLYFYSFFFHCFLFLQEVVIFNFIGIHFQEPEPYSLAQTGFLVHLVRVGGRLRHTYDTMKTG</sequence>
<protein>
    <submittedName>
        <fullName evidence="2">Uncharacterized protein</fullName>
    </submittedName>
</protein>
<name>A0A0E9WQY7_ANGAN</name>
<keyword evidence="1" id="KW-0472">Membrane</keyword>
<keyword evidence="1" id="KW-0812">Transmembrane</keyword>
<evidence type="ECO:0000313" key="2">
    <source>
        <dbReference type="EMBL" id="JAH92767.1"/>
    </source>
</evidence>
<dbReference type="EMBL" id="GBXM01015810">
    <property type="protein sequence ID" value="JAH92767.1"/>
    <property type="molecule type" value="Transcribed_RNA"/>
</dbReference>
<keyword evidence="1" id="KW-1133">Transmembrane helix</keyword>
<reference evidence="2" key="2">
    <citation type="journal article" date="2015" name="Fish Shellfish Immunol.">
        <title>Early steps in the European eel (Anguilla anguilla)-Vibrio vulnificus interaction in the gills: Role of the RtxA13 toxin.</title>
        <authorList>
            <person name="Callol A."/>
            <person name="Pajuelo D."/>
            <person name="Ebbesson L."/>
            <person name="Teles M."/>
            <person name="MacKenzie S."/>
            <person name="Amaro C."/>
        </authorList>
    </citation>
    <scope>NUCLEOTIDE SEQUENCE</scope>
</reference>
<feature type="transmembrane region" description="Helical" evidence="1">
    <location>
        <begin position="70"/>
        <end position="92"/>
    </location>
</feature>
<reference evidence="2" key="1">
    <citation type="submission" date="2014-11" db="EMBL/GenBank/DDBJ databases">
        <authorList>
            <person name="Amaro Gonzalez C."/>
        </authorList>
    </citation>
    <scope>NUCLEOTIDE SEQUENCE</scope>
</reference>
<dbReference type="AlphaFoldDB" id="A0A0E9WQY7"/>
<evidence type="ECO:0000256" key="1">
    <source>
        <dbReference type="SAM" id="Phobius"/>
    </source>
</evidence>
<proteinExistence type="predicted"/>